<evidence type="ECO:0000313" key="2">
    <source>
        <dbReference type="Proteomes" id="UP001162318"/>
    </source>
</evidence>
<sequence>MRRMAFGFADTGNSSTCYETEMFEPDAASRAGIKDAAHRMRRERGDAGAMRNPWLWTILLLGLGACNAQQSALHVFGAEARQVRSAIVAACGSSCGWAPSARP</sequence>
<dbReference type="AlphaFoldDB" id="A0AA43BBE5"/>
<gene>
    <name evidence="1" type="ORF">N5J77_06645</name>
</gene>
<evidence type="ECO:0000313" key="1">
    <source>
        <dbReference type="EMBL" id="MDH2130797.1"/>
    </source>
</evidence>
<dbReference type="EMBL" id="JAOCKX010000006">
    <property type="protein sequence ID" value="MDH2130797.1"/>
    <property type="molecule type" value="Genomic_DNA"/>
</dbReference>
<reference evidence="1" key="1">
    <citation type="submission" date="2022-09" db="EMBL/GenBank/DDBJ databases">
        <title>Intensive care unit water sources are persistently colonized with multi-drug resistant bacteria and are the site of extensive horizontal gene transfer of antibiotic resistance genes.</title>
        <authorList>
            <person name="Diorio-Toth L."/>
        </authorList>
    </citation>
    <scope>NUCLEOTIDE SEQUENCE</scope>
    <source>
        <strain evidence="1">GD03659</strain>
    </source>
</reference>
<dbReference type="RefSeq" id="WP_279776161.1">
    <property type="nucleotide sequence ID" value="NZ_JAOCKX010000006.1"/>
</dbReference>
<accession>A0AA43BBE5</accession>
<proteinExistence type="predicted"/>
<dbReference type="Proteomes" id="UP001162318">
    <property type="component" value="Unassembled WGS sequence"/>
</dbReference>
<name>A0AA43BBE5_SPHYA</name>
<organism evidence="1 2">
    <name type="scientific">Sphingobium yanoikuyae</name>
    <name type="common">Sphingomonas yanoikuyae</name>
    <dbReference type="NCBI Taxonomy" id="13690"/>
    <lineage>
        <taxon>Bacteria</taxon>
        <taxon>Pseudomonadati</taxon>
        <taxon>Pseudomonadota</taxon>
        <taxon>Alphaproteobacteria</taxon>
        <taxon>Sphingomonadales</taxon>
        <taxon>Sphingomonadaceae</taxon>
        <taxon>Sphingobium</taxon>
    </lineage>
</organism>
<protein>
    <submittedName>
        <fullName evidence="1">Uncharacterized protein</fullName>
    </submittedName>
</protein>
<comment type="caution">
    <text evidence="1">The sequence shown here is derived from an EMBL/GenBank/DDBJ whole genome shotgun (WGS) entry which is preliminary data.</text>
</comment>